<feature type="compositionally biased region" description="Low complexity" evidence="1">
    <location>
        <begin position="12"/>
        <end position="21"/>
    </location>
</feature>
<dbReference type="OrthoDB" id="1640476at2759"/>
<dbReference type="Pfam" id="PF16455">
    <property type="entry name" value="UBD"/>
    <property type="match status" value="1"/>
</dbReference>
<dbReference type="InterPro" id="IPR038169">
    <property type="entry name" value="DC-UbP/UBTD2_N_sf"/>
</dbReference>
<dbReference type="EMBL" id="JANBTW010000015">
    <property type="protein sequence ID" value="KAJ2679108.1"/>
    <property type="molecule type" value="Genomic_DNA"/>
</dbReference>
<organism evidence="3 4">
    <name type="scientific">Coemansia spiralis</name>
    <dbReference type="NCBI Taxonomy" id="417178"/>
    <lineage>
        <taxon>Eukaryota</taxon>
        <taxon>Fungi</taxon>
        <taxon>Fungi incertae sedis</taxon>
        <taxon>Zoopagomycota</taxon>
        <taxon>Kickxellomycotina</taxon>
        <taxon>Kickxellomycetes</taxon>
        <taxon>Kickxellales</taxon>
        <taxon>Kickxellaceae</taxon>
        <taxon>Coemansia</taxon>
    </lineage>
</organism>
<dbReference type="InterPro" id="IPR029071">
    <property type="entry name" value="Ubiquitin-like_domsf"/>
</dbReference>
<proteinExistence type="predicted"/>
<dbReference type="InterPro" id="IPR032752">
    <property type="entry name" value="DC-UbP/UBTD2_N"/>
</dbReference>
<name>A0A9W8GC07_9FUNG</name>
<dbReference type="InterPro" id="IPR039869">
    <property type="entry name" value="UBTD1/2"/>
</dbReference>
<dbReference type="SUPFAM" id="SSF54236">
    <property type="entry name" value="Ubiquitin-like"/>
    <property type="match status" value="1"/>
</dbReference>
<evidence type="ECO:0000256" key="1">
    <source>
        <dbReference type="SAM" id="MobiDB-lite"/>
    </source>
</evidence>
<sequence>MGGCLSVAANTEAATEAAPAAERAEDTIEPQSIDLGRDNRWHSEPALTLEQLRRQREEFWDTAPFYEGRTEVWQALRVACESDPQLATAILTSIVTVPTGRLADGVYDDQGVKYVVPEYCLSEPANLRDVIAGRASVDSTKSMAQTIARGKKSADYSLESLDPVCPVSVRLATGKDVKLMLATDTTVAQMEQMMRDMQCVPDDQRVRFFYLGKILSPAVAPVRDMQLSKAAMLQAMHS</sequence>
<dbReference type="AlphaFoldDB" id="A0A9W8GC07"/>
<gene>
    <name evidence="3" type="ORF">GGI25_001881</name>
</gene>
<dbReference type="PANTHER" id="PTHR13609">
    <property type="entry name" value="UBIQUITIN DOMAIN CONTAINING 1 PROTEIN-RELATED"/>
    <property type="match status" value="1"/>
</dbReference>
<evidence type="ECO:0000313" key="3">
    <source>
        <dbReference type="EMBL" id="KAJ2679108.1"/>
    </source>
</evidence>
<dbReference type="Proteomes" id="UP001151518">
    <property type="component" value="Unassembled WGS sequence"/>
</dbReference>
<feature type="region of interest" description="Disordered" evidence="1">
    <location>
        <begin position="12"/>
        <end position="37"/>
    </location>
</feature>
<dbReference type="Gene3D" id="1.20.225.20">
    <property type="entry name" value="Ub domain-containing protein, DC-UbP/UBTD2, N-terminal domain"/>
    <property type="match status" value="1"/>
</dbReference>
<accession>A0A9W8GC07</accession>
<reference evidence="3" key="1">
    <citation type="submission" date="2022-07" db="EMBL/GenBank/DDBJ databases">
        <title>Phylogenomic reconstructions and comparative analyses of Kickxellomycotina fungi.</title>
        <authorList>
            <person name="Reynolds N.K."/>
            <person name="Stajich J.E."/>
            <person name="Barry K."/>
            <person name="Grigoriev I.V."/>
            <person name="Crous P."/>
            <person name="Smith M.E."/>
        </authorList>
    </citation>
    <scope>NUCLEOTIDE SEQUENCE</scope>
    <source>
        <strain evidence="3">NRRL 3115</strain>
    </source>
</reference>
<comment type="caution">
    <text evidence="3">The sequence shown here is derived from an EMBL/GenBank/DDBJ whole genome shotgun (WGS) entry which is preliminary data.</text>
</comment>
<evidence type="ECO:0000313" key="4">
    <source>
        <dbReference type="Proteomes" id="UP001151518"/>
    </source>
</evidence>
<evidence type="ECO:0000259" key="2">
    <source>
        <dbReference type="Pfam" id="PF16455"/>
    </source>
</evidence>
<protein>
    <recommendedName>
        <fullName evidence="2">DC-UbP/UBTD2 N-terminal domain-containing protein</fullName>
    </recommendedName>
</protein>
<feature type="domain" description="DC-UbP/UBTD2 N-terminal" evidence="2">
    <location>
        <begin position="36"/>
        <end position="128"/>
    </location>
</feature>